<evidence type="ECO:0000256" key="1">
    <source>
        <dbReference type="ARBA" id="ARBA00023015"/>
    </source>
</evidence>
<proteinExistence type="predicted"/>
<accession>A0ABY4I4X9</accession>
<evidence type="ECO:0000256" key="3">
    <source>
        <dbReference type="ARBA" id="ARBA00023163"/>
    </source>
</evidence>
<protein>
    <submittedName>
        <fullName evidence="5">Helix-turn-helix transcriptional regulator</fullName>
    </submittedName>
</protein>
<dbReference type="SMART" id="SM00342">
    <property type="entry name" value="HTH_ARAC"/>
    <property type="match status" value="1"/>
</dbReference>
<dbReference type="InterPro" id="IPR018060">
    <property type="entry name" value="HTH_AraC"/>
</dbReference>
<evidence type="ECO:0000313" key="5">
    <source>
        <dbReference type="EMBL" id="UPK69796.1"/>
    </source>
</evidence>
<dbReference type="PROSITE" id="PS01124">
    <property type="entry name" value="HTH_ARAC_FAMILY_2"/>
    <property type="match status" value="1"/>
</dbReference>
<dbReference type="PANTHER" id="PTHR46796">
    <property type="entry name" value="HTH-TYPE TRANSCRIPTIONAL ACTIVATOR RHAS-RELATED"/>
    <property type="match status" value="1"/>
</dbReference>
<feature type="domain" description="HTH araC/xylS-type" evidence="4">
    <location>
        <begin position="152"/>
        <end position="254"/>
    </location>
</feature>
<organism evidence="5 6">
    <name type="scientific">Chitinophaga filiformis</name>
    <name type="common">Myxococcus filiformis</name>
    <name type="synonym">Flexibacter filiformis</name>
    <dbReference type="NCBI Taxonomy" id="104663"/>
    <lineage>
        <taxon>Bacteria</taxon>
        <taxon>Pseudomonadati</taxon>
        <taxon>Bacteroidota</taxon>
        <taxon>Chitinophagia</taxon>
        <taxon>Chitinophagales</taxon>
        <taxon>Chitinophagaceae</taxon>
        <taxon>Chitinophaga</taxon>
    </lineage>
</organism>
<dbReference type="Pfam" id="PF20240">
    <property type="entry name" value="DUF6597"/>
    <property type="match status" value="1"/>
</dbReference>
<dbReference type="PANTHER" id="PTHR46796:SF13">
    <property type="entry name" value="HTH-TYPE TRANSCRIPTIONAL ACTIVATOR RHAS"/>
    <property type="match status" value="1"/>
</dbReference>
<evidence type="ECO:0000313" key="6">
    <source>
        <dbReference type="Proteomes" id="UP000830198"/>
    </source>
</evidence>
<keyword evidence="6" id="KW-1185">Reference proteome</keyword>
<dbReference type="InterPro" id="IPR050204">
    <property type="entry name" value="AraC_XylS_family_regulators"/>
</dbReference>
<keyword evidence="2" id="KW-0238">DNA-binding</keyword>
<dbReference type="SUPFAM" id="SSF46689">
    <property type="entry name" value="Homeodomain-like"/>
    <property type="match status" value="1"/>
</dbReference>
<dbReference type="RefSeq" id="WP_247812063.1">
    <property type="nucleotide sequence ID" value="NZ_CP095855.1"/>
</dbReference>
<sequence>MQIQPHPALAHLVRHYLVLEEREAVNWQHRLFTDANTGLVFNLGEAAFHISDASPSQHAAWLYGQINNYHDLSLSGHIKWIIVVFRPYGAHQLWGVPASEWNNCFFPASEVLGASIHVITSKLLATTLLSQQLQLIDTFLLHQLDKRRRPEPVVIQAVEEITKHEGTLQVECLLRKLSVTERTLERKFKLHTGITPKQFSGITRLNASAKRIKRMQAEDTLTDIAYESGYFDQAHFIRDFRKYTGFTPQQYQQEVHPLALNFLQL</sequence>
<keyword evidence="1" id="KW-0805">Transcription regulation</keyword>
<dbReference type="Proteomes" id="UP000830198">
    <property type="component" value="Chromosome"/>
</dbReference>
<dbReference type="PRINTS" id="PR00032">
    <property type="entry name" value="HTHARAC"/>
</dbReference>
<evidence type="ECO:0000259" key="4">
    <source>
        <dbReference type="PROSITE" id="PS01124"/>
    </source>
</evidence>
<dbReference type="InterPro" id="IPR009057">
    <property type="entry name" value="Homeodomain-like_sf"/>
</dbReference>
<dbReference type="InterPro" id="IPR046532">
    <property type="entry name" value="DUF6597"/>
</dbReference>
<dbReference type="PROSITE" id="PS00041">
    <property type="entry name" value="HTH_ARAC_FAMILY_1"/>
    <property type="match status" value="1"/>
</dbReference>
<name>A0ABY4I4X9_CHIFI</name>
<dbReference type="InterPro" id="IPR018062">
    <property type="entry name" value="HTH_AraC-typ_CS"/>
</dbReference>
<reference evidence="5 6" key="1">
    <citation type="submission" date="2022-04" db="EMBL/GenBank/DDBJ databases">
        <title>The arsenic-methylating capacity of Chitinophaga filiformis YT5 during chitin decomposition.</title>
        <authorList>
            <person name="Chen G."/>
            <person name="Liang Y."/>
        </authorList>
    </citation>
    <scope>NUCLEOTIDE SEQUENCE [LARGE SCALE GENOMIC DNA]</scope>
    <source>
        <strain evidence="5 6">YT5</strain>
    </source>
</reference>
<gene>
    <name evidence="5" type="ORF">MYF79_00645</name>
</gene>
<evidence type="ECO:0000256" key="2">
    <source>
        <dbReference type="ARBA" id="ARBA00023125"/>
    </source>
</evidence>
<dbReference type="EMBL" id="CP095855">
    <property type="protein sequence ID" value="UPK69796.1"/>
    <property type="molecule type" value="Genomic_DNA"/>
</dbReference>
<dbReference type="InterPro" id="IPR020449">
    <property type="entry name" value="Tscrpt_reg_AraC-type_HTH"/>
</dbReference>
<keyword evidence="3" id="KW-0804">Transcription</keyword>
<dbReference type="Pfam" id="PF12833">
    <property type="entry name" value="HTH_18"/>
    <property type="match status" value="1"/>
</dbReference>
<dbReference type="Gene3D" id="1.10.10.60">
    <property type="entry name" value="Homeodomain-like"/>
    <property type="match status" value="1"/>
</dbReference>